<dbReference type="PANTHER" id="PTHR40086:SF1">
    <property type="entry name" value="CELL CYCLE REGULATOR CCRZ"/>
    <property type="match status" value="1"/>
</dbReference>
<keyword evidence="4" id="KW-1185">Reference proteome</keyword>
<feature type="region of interest" description="Disordered" evidence="1">
    <location>
        <begin position="1"/>
        <end position="23"/>
    </location>
</feature>
<keyword evidence="3" id="KW-0808">Transferase</keyword>
<proteinExistence type="predicted"/>
<protein>
    <submittedName>
        <fullName evidence="3">Aminoglycoside phosphotransferase (APT) family kinase protein</fullName>
    </submittedName>
</protein>
<keyword evidence="3" id="KW-0418">Kinase</keyword>
<feature type="domain" description="Aminoglycoside phosphotransferase" evidence="2">
    <location>
        <begin position="427"/>
        <end position="647"/>
    </location>
</feature>
<comment type="caution">
    <text evidence="3">The sequence shown here is derived from an EMBL/GenBank/DDBJ whole genome shotgun (WGS) entry which is preliminary data.</text>
</comment>
<evidence type="ECO:0000313" key="3">
    <source>
        <dbReference type="EMBL" id="MBB6435723.1"/>
    </source>
</evidence>
<organism evidence="3 4">
    <name type="scientific">Streptomyces candidus</name>
    <dbReference type="NCBI Taxonomy" id="67283"/>
    <lineage>
        <taxon>Bacteria</taxon>
        <taxon>Bacillati</taxon>
        <taxon>Actinomycetota</taxon>
        <taxon>Actinomycetes</taxon>
        <taxon>Kitasatosporales</taxon>
        <taxon>Streptomycetaceae</taxon>
        <taxon>Streptomyces</taxon>
    </lineage>
</organism>
<dbReference type="InterPro" id="IPR002575">
    <property type="entry name" value="Aminoglycoside_PTrfase"/>
</dbReference>
<dbReference type="Gene3D" id="3.90.1200.10">
    <property type="match status" value="2"/>
</dbReference>
<dbReference type="Pfam" id="PF01636">
    <property type="entry name" value="APH"/>
    <property type="match status" value="2"/>
</dbReference>
<dbReference type="InterPro" id="IPR052077">
    <property type="entry name" value="CcrZ_PhaseVar_Mediator"/>
</dbReference>
<sequence length="750" mass="82515">MVVLRTTTSAAPKRVAAKPAPPKPSPVHVYDAFVADAVRTGRPTPGFHHGNFQVPLTGPMAGLLNRPPGSTVRVRLRAAGALPVVLRTWQDESQILDALRGVLPDVPQCLARGDRSAVLSHPEGVPLSSICQNGKPVDSRLIEALAGLLARMVEVRRESLPVLPDNWPRDGHSRAFLRHLALLTEREVRRPNWAEFGGLFAALGIPENAMPDFADRLPPMVRRPFSLLHTDLHRDNVIVPYRGEPPLSIVDWELACYGDPLHDLATHLVRMRYPAHQLDEVQQAWFRAVRSRRPEAVNGMAADLGHYLDFERARSVYPDVMRAARSLGDERETTAPADAAQSVQRALLAAQGPLRLGGVPDPAEIARILRRWQLARSGRESPLWLSVRWVREGSRPGGPRAFSAEAVAEALRAEGAAPAHQVFKGTGHLNTVVHVRSADTTAVVRRTLRSADRREQCFNEESAVLRALEGSPVVRAPKVLALGSSAPADDFAIHSYEGPAHRRPEHPVDGLRLPEADHLVDQLAALPDVDAEGLAPRLAPGGFYRWLSDRLVDIVEGLPKESQRLATVLGLPTAHRLREILAGRGVTHRTPVLLHGDLNPWNLVRTPQDGQLALIDWEMAICGDPLHDLVRHLHLTPHTREIRQRMMTRWARLLGARDPGYVQGWQQDVHTYRWIEIVRSAYVDLDRLVTGASREAPNVRRAVDSYAMTLRAATAALGLPNPRVINPYLAPLLPRAGHGAPGAEGRGPSG</sequence>
<gene>
    <name evidence="3" type="ORF">HNQ79_002180</name>
</gene>
<dbReference type="SUPFAM" id="SSF56112">
    <property type="entry name" value="Protein kinase-like (PK-like)"/>
    <property type="match status" value="2"/>
</dbReference>
<evidence type="ECO:0000259" key="2">
    <source>
        <dbReference type="Pfam" id="PF01636"/>
    </source>
</evidence>
<feature type="compositionally biased region" description="Low complexity" evidence="1">
    <location>
        <begin position="9"/>
        <end position="18"/>
    </location>
</feature>
<dbReference type="AlphaFoldDB" id="A0A7X0HDT5"/>
<dbReference type="PANTHER" id="PTHR40086">
    <property type="entry name" value="PHOSPHOTRANSFERASE YTMP-RELATED"/>
    <property type="match status" value="1"/>
</dbReference>
<evidence type="ECO:0000313" key="4">
    <source>
        <dbReference type="Proteomes" id="UP000540423"/>
    </source>
</evidence>
<feature type="domain" description="Aminoglycoside phosphotransferase" evidence="2">
    <location>
        <begin position="89"/>
        <end position="292"/>
    </location>
</feature>
<dbReference type="EMBL" id="JACHEM010000004">
    <property type="protein sequence ID" value="MBB6435723.1"/>
    <property type="molecule type" value="Genomic_DNA"/>
</dbReference>
<dbReference type="GO" id="GO:0016301">
    <property type="term" value="F:kinase activity"/>
    <property type="evidence" value="ECO:0007669"/>
    <property type="project" value="UniProtKB-KW"/>
</dbReference>
<dbReference type="RefSeq" id="WP_311772288.1">
    <property type="nucleotide sequence ID" value="NZ_JACHEM010000004.1"/>
</dbReference>
<evidence type="ECO:0000256" key="1">
    <source>
        <dbReference type="SAM" id="MobiDB-lite"/>
    </source>
</evidence>
<reference evidence="3 4" key="1">
    <citation type="submission" date="2020-08" db="EMBL/GenBank/DDBJ databases">
        <title>Genomic Encyclopedia of Type Strains, Phase IV (KMG-IV): sequencing the most valuable type-strain genomes for metagenomic binning, comparative biology and taxonomic classification.</title>
        <authorList>
            <person name="Goeker M."/>
        </authorList>
    </citation>
    <scope>NUCLEOTIDE SEQUENCE [LARGE SCALE GENOMIC DNA]</scope>
    <source>
        <strain evidence="3 4">DSM 40141</strain>
    </source>
</reference>
<dbReference type="InterPro" id="IPR011009">
    <property type="entry name" value="Kinase-like_dom_sf"/>
</dbReference>
<dbReference type="Proteomes" id="UP000540423">
    <property type="component" value="Unassembled WGS sequence"/>
</dbReference>
<accession>A0A7X0HDT5</accession>
<name>A0A7X0HDT5_9ACTN</name>